<evidence type="ECO:0000256" key="3">
    <source>
        <dbReference type="ARBA" id="ARBA00023274"/>
    </source>
</evidence>
<evidence type="ECO:0000313" key="5">
    <source>
        <dbReference type="Proteomes" id="UP000799766"/>
    </source>
</evidence>
<protein>
    <recommendedName>
        <fullName evidence="6">KOW domain-containing protein</fullName>
    </recommendedName>
</protein>
<dbReference type="InterPro" id="IPR014722">
    <property type="entry name" value="Rib_uL2_dom2"/>
</dbReference>
<evidence type="ECO:0000313" key="4">
    <source>
        <dbReference type="EMBL" id="KAF2461698.1"/>
    </source>
</evidence>
<dbReference type="Gene3D" id="2.30.30.30">
    <property type="match status" value="1"/>
</dbReference>
<feature type="non-terminal residue" evidence="4">
    <location>
        <position position="328"/>
    </location>
</feature>
<keyword evidence="5" id="KW-1185">Reference proteome</keyword>
<dbReference type="SUPFAM" id="SSF50104">
    <property type="entry name" value="Translation proteins SH3-like domain"/>
    <property type="match status" value="1"/>
</dbReference>
<evidence type="ECO:0008006" key="6">
    <source>
        <dbReference type="Google" id="ProtNLM"/>
    </source>
</evidence>
<dbReference type="GO" id="GO:0003735">
    <property type="term" value="F:structural constituent of ribosome"/>
    <property type="evidence" value="ECO:0007669"/>
    <property type="project" value="InterPro"/>
</dbReference>
<dbReference type="OrthoDB" id="359154at2759"/>
<dbReference type="GO" id="GO:0006412">
    <property type="term" value="P:translation"/>
    <property type="evidence" value="ECO:0007669"/>
    <property type="project" value="InterPro"/>
</dbReference>
<feature type="non-terminal residue" evidence="4">
    <location>
        <position position="1"/>
    </location>
</feature>
<dbReference type="PROSITE" id="PS01108">
    <property type="entry name" value="RIBOSOMAL_L24"/>
    <property type="match status" value="1"/>
</dbReference>
<dbReference type="AlphaFoldDB" id="A0A6A6PCN4"/>
<dbReference type="InterPro" id="IPR005825">
    <property type="entry name" value="Ribosomal_uL24_CS"/>
</dbReference>
<evidence type="ECO:0000256" key="1">
    <source>
        <dbReference type="ARBA" id="ARBA00010618"/>
    </source>
</evidence>
<dbReference type="Proteomes" id="UP000799766">
    <property type="component" value="Unassembled WGS sequence"/>
</dbReference>
<dbReference type="CDD" id="cd06089">
    <property type="entry name" value="KOW_RPL26"/>
    <property type="match status" value="1"/>
</dbReference>
<dbReference type="GO" id="GO:0003723">
    <property type="term" value="F:RNA binding"/>
    <property type="evidence" value="ECO:0007669"/>
    <property type="project" value="InterPro"/>
</dbReference>
<sequence length="328" mass="37638">RRYRARRLAEKAAEKARISRLTYLDRVKAQKGHEGALRRAARARAKEDWMLGPLAPKRDAGLAKETWGSVQAEVAMAPSIPEKMRMKTLDKWVETGDRVCVVEGREKGKIGKVTEVNWETETVKVDGVNEVDVATPEFLKKEDLQGPTTTMEKPIPIRSVRLVYKVKAPSSPVEEDVIVERVQVNYVWDPDTDEKVKERVIPGLGIKIASAPKPEPLTESDQPPDTLRIRTEELTWVPTLRTLPMPRGVIDELRNRFSKYRRQLEPGFERKLRAREAEQEAIKESVKTMMTPKAQLRMVQAEKRREEMEKKVLSEDMMAKLGQMMMKQ</sequence>
<dbReference type="PANTHER" id="PTHR12903">
    <property type="entry name" value="MITOCHONDRIAL RIBOSOMAL PROTEIN L24"/>
    <property type="match status" value="1"/>
</dbReference>
<dbReference type="InterPro" id="IPR041988">
    <property type="entry name" value="Ribosomal_uL24_KOW"/>
</dbReference>
<comment type="similarity">
    <text evidence="1">Belongs to the universal ribosomal protein uL24 family.</text>
</comment>
<reference evidence="4" key="1">
    <citation type="journal article" date="2020" name="Stud. Mycol.">
        <title>101 Dothideomycetes genomes: a test case for predicting lifestyles and emergence of pathogens.</title>
        <authorList>
            <person name="Haridas S."/>
            <person name="Albert R."/>
            <person name="Binder M."/>
            <person name="Bloem J."/>
            <person name="Labutti K."/>
            <person name="Salamov A."/>
            <person name="Andreopoulos B."/>
            <person name="Baker S."/>
            <person name="Barry K."/>
            <person name="Bills G."/>
            <person name="Bluhm B."/>
            <person name="Cannon C."/>
            <person name="Castanera R."/>
            <person name="Culley D."/>
            <person name="Daum C."/>
            <person name="Ezra D."/>
            <person name="Gonzalez J."/>
            <person name="Henrissat B."/>
            <person name="Kuo A."/>
            <person name="Liang C."/>
            <person name="Lipzen A."/>
            <person name="Lutzoni F."/>
            <person name="Magnuson J."/>
            <person name="Mondo S."/>
            <person name="Nolan M."/>
            <person name="Ohm R."/>
            <person name="Pangilinan J."/>
            <person name="Park H.-J."/>
            <person name="Ramirez L."/>
            <person name="Alfaro M."/>
            <person name="Sun H."/>
            <person name="Tritt A."/>
            <person name="Yoshinaga Y."/>
            <person name="Zwiers L.-H."/>
            <person name="Turgeon B."/>
            <person name="Goodwin S."/>
            <person name="Spatafora J."/>
            <person name="Crous P."/>
            <person name="Grigoriev I."/>
        </authorList>
    </citation>
    <scope>NUCLEOTIDE SEQUENCE</scope>
    <source>
        <strain evidence="4">ATCC 16933</strain>
    </source>
</reference>
<keyword evidence="2" id="KW-0689">Ribosomal protein</keyword>
<gene>
    <name evidence="4" type="ORF">BDY21DRAFT_275517</name>
</gene>
<dbReference type="GO" id="GO:1990904">
    <property type="term" value="C:ribonucleoprotein complex"/>
    <property type="evidence" value="ECO:0007669"/>
    <property type="project" value="UniProtKB-KW"/>
</dbReference>
<name>A0A6A6PCN4_9PEZI</name>
<dbReference type="InterPro" id="IPR008991">
    <property type="entry name" value="Translation_prot_SH3-like_sf"/>
</dbReference>
<accession>A0A6A6PCN4</accession>
<dbReference type="Pfam" id="PF22682">
    <property type="entry name" value="Ribosomal_uL24m-like"/>
    <property type="match status" value="1"/>
</dbReference>
<keyword evidence="3" id="KW-0687">Ribonucleoprotein</keyword>
<dbReference type="EMBL" id="MU001671">
    <property type="protein sequence ID" value="KAF2461698.1"/>
    <property type="molecule type" value="Genomic_DNA"/>
</dbReference>
<dbReference type="GO" id="GO:0005840">
    <property type="term" value="C:ribosome"/>
    <property type="evidence" value="ECO:0007669"/>
    <property type="project" value="UniProtKB-KW"/>
</dbReference>
<proteinExistence type="inferred from homology"/>
<organism evidence="4 5">
    <name type="scientific">Lineolata rhizophorae</name>
    <dbReference type="NCBI Taxonomy" id="578093"/>
    <lineage>
        <taxon>Eukaryota</taxon>
        <taxon>Fungi</taxon>
        <taxon>Dikarya</taxon>
        <taxon>Ascomycota</taxon>
        <taxon>Pezizomycotina</taxon>
        <taxon>Dothideomycetes</taxon>
        <taxon>Dothideomycetes incertae sedis</taxon>
        <taxon>Lineolatales</taxon>
        <taxon>Lineolataceae</taxon>
        <taxon>Lineolata</taxon>
    </lineage>
</organism>
<dbReference type="InterPro" id="IPR003256">
    <property type="entry name" value="Ribosomal_uL24"/>
</dbReference>
<evidence type="ECO:0000256" key="2">
    <source>
        <dbReference type="ARBA" id="ARBA00022980"/>
    </source>
</evidence>